<dbReference type="InterPro" id="IPR027417">
    <property type="entry name" value="P-loop_NTPase"/>
</dbReference>
<dbReference type="InterPro" id="IPR037219">
    <property type="entry name" value="Peptidase_M41-like"/>
</dbReference>
<dbReference type="InterPro" id="IPR000642">
    <property type="entry name" value="Peptidase_M41"/>
</dbReference>
<dbReference type="SUPFAM" id="SSF52540">
    <property type="entry name" value="P-loop containing nucleoside triphosphate hydrolases"/>
    <property type="match status" value="1"/>
</dbReference>
<sequence>MKKNAGTKKSWIYELKLPKIVTRQHVKGIPQTLEALKGHLDFLKSFGKAGKKEVPQPPNLLFYGAPGAGKTFLACLLATESGAKFVPALEAPYTKWNADSIEKVFDDCCHWVNKNKKSLILFWDEFDAIAKKKNRQNISVMEATMVSQLLSQLDGHMEKTPGLVVIGATNNIDEIEPSIYRAGRLKTVPFDELDEEGMLFILKELAKDAGLPESFDYQTVAEMLSGETASMAAQIINRTCFPSALGSKTGPITEEDFFQAVVEEKVGFKTNKILTAREKKMVVIHEIGHGLVSTLLGHPAQMLILSPRKDKKESWGNTLARITRGILSKKDLDDHIAMLYGGIIAEEVCDIEGSAGAGADLEEAGSLAAWWVDSFMRKQSVGRANLIGITDAHHDSWGLHPLPTESLRRESEKLIKKLLDAAEKMAFSALKKVGKKKILKLARLLENKDIVPRNTFLKYCKKVGIKFPSK</sequence>
<evidence type="ECO:0000313" key="3">
    <source>
        <dbReference type="Proteomes" id="UP000178059"/>
    </source>
</evidence>
<protein>
    <recommendedName>
        <fullName evidence="1">AAA+ ATPase domain-containing protein</fullName>
    </recommendedName>
</protein>
<dbReference type="GO" id="GO:0005524">
    <property type="term" value="F:ATP binding"/>
    <property type="evidence" value="ECO:0007669"/>
    <property type="project" value="InterPro"/>
</dbReference>
<dbReference type="InterPro" id="IPR003959">
    <property type="entry name" value="ATPase_AAA_core"/>
</dbReference>
<evidence type="ECO:0000313" key="2">
    <source>
        <dbReference type="EMBL" id="OGI69586.1"/>
    </source>
</evidence>
<dbReference type="Pfam" id="PF01434">
    <property type="entry name" value="Peptidase_M41"/>
    <property type="match status" value="1"/>
</dbReference>
<dbReference type="CDD" id="cd19481">
    <property type="entry name" value="RecA-like_protease"/>
    <property type="match status" value="1"/>
</dbReference>
<dbReference type="Gene3D" id="1.20.58.760">
    <property type="entry name" value="Peptidase M41"/>
    <property type="match status" value="1"/>
</dbReference>
<dbReference type="InterPro" id="IPR003593">
    <property type="entry name" value="AAA+_ATPase"/>
</dbReference>
<dbReference type="GO" id="GO:0005886">
    <property type="term" value="C:plasma membrane"/>
    <property type="evidence" value="ECO:0007669"/>
    <property type="project" value="TreeGrafter"/>
</dbReference>
<dbReference type="GO" id="GO:0006508">
    <property type="term" value="P:proteolysis"/>
    <property type="evidence" value="ECO:0007669"/>
    <property type="project" value="InterPro"/>
</dbReference>
<dbReference type="STRING" id="1801743.A2824_02800"/>
<dbReference type="GO" id="GO:0004222">
    <property type="term" value="F:metalloendopeptidase activity"/>
    <property type="evidence" value="ECO:0007669"/>
    <property type="project" value="InterPro"/>
</dbReference>
<reference evidence="2 3" key="1">
    <citation type="journal article" date="2016" name="Nat. Commun.">
        <title>Thousands of microbial genomes shed light on interconnected biogeochemical processes in an aquifer system.</title>
        <authorList>
            <person name="Anantharaman K."/>
            <person name="Brown C.T."/>
            <person name="Hug L.A."/>
            <person name="Sharon I."/>
            <person name="Castelle C.J."/>
            <person name="Probst A.J."/>
            <person name="Thomas B.C."/>
            <person name="Singh A."/>
            <person name="Wilkins M.J."/>
            <person name="Karaoz U."/>
            <person name="Brodie E.L."/>
            <person name="Williams K.H."/>
            <person name="Hubbard S.S."/>
            <person name="Banfield J.F."/>
        </authorList>
    </citation>
    <scope>NUCLEOTIDE SEQUENCE [LARGE SCALE GENOMIC DNA]</scope>
</reference>
<dbReference type="PANTHER" id="PTHR23076">
    <property type="entry name" value="METALLOPROTEASE M41 FTSH"/>
    <property type="match status" value="1"/>
</dbReference>
<dbReference type="EMBL" id="MFTT01000023">
    <property type="protein sequence ID" value="OGI69586.1"/>
    <property type="molecule type" value="Genomic_DNA"/>
</dbReference>
<organism evidence="2 3">
    <name type="scientific">Candidatus Nomurabacteria bacterium RIFCSPHIGHO2_01_FULL_42_16</name>
    <dbReference type="NCBI Taxonomy" id="1801743"/>
    <lineage>
        <taxon>Bacteria</taxon>
        <taxon>Candidatus Nomuraibacteriota</taxon>
    </lineage>
</organism>
<dbReference type="SUPFAM" id="SSF140990">
    <property type="entry name" value="FtsH protease domain-like"/>
    <property type="match status" value="1"/>
</dbReference>
<dbReference type="SMART" id="SM00382">
    <property type="entry name" value="AAA"/>
    <property type="match status" value="1"/>
</dbReference>
<dbReference type="AlphaFoldDB" id="A0A1F6VJ52"/>
<dbReference type="GO" id="GO:0030163">
    <property type="term" value="P:protein catabolic process"/>
    <property type="evidence" value="ECO:0007669"/>
    <property type="project" value="TreeGrafter"/>
</dbReference>
<dbReference type="Pfam" id="PF00004">
    <property type="entry name" value="AAA"/>
    <property type="match status" value="1"/>
</dbReference>
<dbReference type="GO" id="GO:0004176">
    <property type="term" value="F:ATP-dependent peptidase activity"/>
    <property type="evidence" value="ECO:0007669"/>
    <property type="project" value="InterPro"/>
</dbReference>
<feature type="domain" description="AAA+ ATPase" evidence="1">
    <location>
        <begin position="56"/>
        <end position="191"/>
    </location>
</feature>
<dbReference type="PANTHER" id="PTHR23076:SF97">
    <property type="entry name" value="ATP-DEPENDENT ZINC METALLOPROTEASE YME1L1"/>
    <property type="match status" value="1"/>
</dbReference>
<dbReference type="Proteomes" id="UP000178059">
    <property type="component" value="Unassembled WGS sequence"/>
</dbReference>
<evidence type="ECO:0000259" key="1">
    <source>
        <dbReference type="SMART" id="SM00382"/>
    </source>
</evidence>
<dbReference type="Gene3D" id="3.40.50.300">
    <property type="entry name" value="P-loop containing nucleotide triphosphate hydrolases"/>
    <property type="match status" value="1"/>
</dbReference>
<name>A0A1F6VJ52_9BACT</name>
<comment type="caution">
    <text evidence="2">The sequence shown here is derived from an EMBL/GenBank/DDBJ whole genome shotgun (WGS) entry which is preliminary data.</text>
</comment>
<accession>A0A1F6VJ52</accession>
<dbReference type="GO" id="GO:0016887">
    <property type="term" value="F:ATP hydrolysis activity"/>
    <property type="evidence" value="ECO:0007669"/>
    <property type="project" value="InterPro"/>
</dbReference>
<gene>
    <name evidence="2" type="ORF">A2824_02800</name>
</gene>
<proteinExistence type="predicted"/>